<name>A0A015J8I8_RHIIW</name>
<reference evidence="2 3" key="1">
    <citation type="submission" date="2014-02" db="EMBL/GenBank/DDBJ databases">
        <title>Single nucleus genome sequencing reveals high similarity among nuclei of an endomycorrhizal fungus.</title>
        <authorList>
            <person name="Lin K."/>
            <person name="Geurts R."/>
            <person name="Zhang Z."/>
            <person name="Limpens E."/>
            <person name="Saunders D.G."/>
            <person name="Mu D."/>
            <person name="Pang E."/>
            <person name="Cao H."/>
            <person name="Cha H."/>
            <person name="Lin T."/>
            <person name="Zhou Q."/>
            <person name="Shang Y."/>
            <person name="Li Y."/>
            <person name="Ivanov S."/>
            <person name="Sharma T."/>
            <person name="Velzen R.V."/>
            <person name="Ruijter N.D."/>
            <person name="Aanen D.K."/>
            <person name="Win J."/>
            <person name="Kamoun S."/>
            <person name="Bisseling T."/>
            <person name="Huang S."/>
        </authorList>
    </citation>
    <scope>NUCLEOTIDE SEQUENCE [LARGE SCALE GENOMIC DNA]</scope>
    <source>
        <strain evidence="3">DAOM197198w</strain>
    </source>
</reference>
<dbReference type="HOGENOM" id="CLU_731865_0_0_1"/>
<protein>
    <submittedName>
        <fullName evidence="2">Uncharacterized protein</fullName>
    </submittedName>
</protein>
<proteinExistence type="predicted"/>
<dbReference type="Proteomes" id="UP000022910">
    <property type="component" value="Unassembled WGS sequence"/>
</dbReference>
<organism evidence="2 3">
    <name type="scientific">Rhizophagus irregularis (strain DAOM 197198w)</name>
    <name type="common">Glomus intraradices</name>
    <dbReference type="NCBI Taxonomy" id="1432141"/>
    <lineage>
        <taxon>Eukaryota</taxon>
        <taxon>Fungi</taxon>
        <taxon>Fungi incertae sedis</taxon>
        <taxon>Mucoromycota</taxon>
        <taxon>Glomeromycotina</taxon>
        <taxon>Glomeromycetes</taxon>
        <taxon>Glomerales</taxon>
        <taxon>Glomeraceae</taxon>
        <taxon>Rhizophagus</taxon>
    </lineage>
</organism>
<evidence type="ECO:0000313" key="3">
    <source>
        <dbReference type="Proteomes" id="UP000022910"/>
    </source>
</evidence>
<comment type="caution">
    <text evidence="2">The sequence shown here is derived from an EMBL/GenBank/DDBJ whole genome shotgun (WGS) entry which is preliminary data.</text>
</comment>
<feature type="compositionally biased region" description="Polar residues" evidence="1">
    <location>
        <begin position="322"/>
        <end position="335"/>
    </location>
</feature>
<sequence>MRDAYLKIRQDLCDHFSQKDWFIEGYNVSDAFRKYQISNIDKLVAGETFHFSSDNEEILSLHNIMFIDLTTMKKPLYLDIDDERKWRVSIRQQKQQTPPSFFGEIVDEYEMEINDIDELRSKFYDMWGKYRDKVIYSDSERRLFETTQAVARAFFERMHMYPDLKNKNEDTIVHDYVHDIFKETFQQTPKVYLQENTEKLMNVPKKGVSEECKVECEEQCFVEVKHFSITRNSKIGGYNLFKVAILCQGTLIDTSASKCSAQSPPSSNVQGQGSSTSALAPTLQPLADNLAKCTWVSSEPDTTTTSPPPPVDNNVSPLEPASGSSLENSQYSPSNSADKGKFVEILPSELECVASPDMSFVAIQSFSFTFMLWLHLYY</sequence>
<gene>
    <name evidence="2" type="ORF">RirG_154660</name>
</gene>
<accession>A0A015J8I8</accession>
<feature type="region of interest" description="Disordered" evidence="1">
    <location>
        <begin position="297"/>
        <end position="335"/>
    </location>
</feature>
<dbReference type="EMBL" id="JEMT01024060">
    <property type="protein sequence ID" value="EXX63180.1"/>
    <property type="molecule type" value="Genomic_DNA"/>
</dbReference>
<keyword evidence="3" id="KW-1185">Reference proteome</keyword>
<feature type="region of interest" description="Disordered" evidence="1">
    <location>
        <begin position="258"/>
        <end position="278"/>
    </location>
</feature>
<evidence type="ECO:0000256" key="1">
    <source>
        <dbReference type="SAM" id="MobiDB-lite"/>
    </source>
</evidence>
<evidence type="ECO:0000313" key="2">
    <source>
        <dbReference type="EMBL" id="EXX63180.1"/>
    </source>
</evidence>
<dbReference type="AlphaFoldDB" id="A0A015J8I8"/>
<dbReference type="OrthoDB" id="2413408at2759"/>